<evidence type="ECO:0000313" key="1">
    <source>
        <dbReference type="EMBL" id="OYD15765.1"/>
    </source>
</evidence>
<evidence type="ECO:0000313" key="2">
    <source>
        <dbReference type="Proteomes" id="UP000215215"/>
    </source>
</evidence>
<dbReference type="AlphaFoldDB" id="A0A235BW32"/>
<sequence>MTRFEKRYFVKFDFSDKQLGQYLTNALRDLEIALENERPEVKFNYSYTALIKGGIALIARIGKVKARSIPGHHIKIIEKMSEILQDETIKEVANSMRMKRNIDLYSGGIFVSDKESKDFYNFTEKVLLRIKKTIERNKAKESF</sequence>
<organism evidence="1 2">
    <name type="scientific">candidate division WOR-3 bacterium JGI_Cruoil_03_44_89</name>
    <dbReference type="NCBI Taxonomy" id="1973748"/>
    <lineage>
        <taxon>Bacteria</taxon>
        <taxon>Bacteria division WOR-3</taxon>
    </lineage>
</organism>
<dbReference type="EMBL" id="NOZQ01000103">
    <property type="protein sequence ID" value="OYD15765.1"/>
    <property type="molecule type" value="Genomic_DNA"/>
</dbReference>
<evidence type="ECO:0008006" key="3">
    <source>
        <dbReference type="Google" id="ProtNLM"/>
    </source>
</evidence>
<comment type="caution">
    <text evidence="1">The sequence shown here is derived from an EMBL/GenBank/DDBJ whole genome shotgun (WGS) entry which is preliminary data.</text>
</comment>
<dbReference type="Proteomes" id="UP000215215">
    <property type="component" value="Unassembled WGS sequence"/>
</dbReference>
<proteinExistence type="predicted"/>
<name>A0A235BW32_UNCW3</name>
<protein>
    <recommendedName>
        <fullName evidence="3">HEPN domain-containing protein</fullName>
    </recommendedName>
</protein>
<accession>A0A235BW32</accession>
<gene>
    <name evidence="1" type="ORF">CH333_05005</name>
</gene>
<reference evidence="1 2" key="1">
    <citation type="submission" date="2017-07" db="EMBL/GenBank/DDBJ databases">
        <title>Recovery of genomes from metagenomes via a dereplication, aggregation, and scoring strategy.</title>
        <authorList>
            <person name="Sieber C.M."/>
            <person name="Probst A.J."/>
            <person name="Sharrar A."/>
            <person name="Thomas B.C."/>
            <person name="Hess M."/>
            <person name="Tringe S.G."/>
            <person name="Banfield J.F."/>
        </authorList>
    </citation>
    <scope>NUCLEOTIDE SEQUENCE [LARGE SCALE GENOMIC DNA]</scope>
    <source>
        <strain evidence="1">JGI_Cruoil_03_44_89</strain>
    </source>
</reference>